<gene>
    <name evidence="2" type="ORF">P873_06490</name>
</gene>
<feature type="transmembrane region" description="Helical" evidence="1">
    <location>
        <begin position="12"/>
        <end position="40"/>
    </location>
</feature>
<dbReference type="SUPFAM" id="SSF48452">
    <property type="entry name" value="TPR-like"/>
    <property type="match status" value="1"/>
</dbReference>
<dbReference type="RefSeq" id="WP_026817802.1">
    <property type="nucleotide sequence ID" value="NZ_AWXU01000020.1"/>
</dbReference>
<keyword evidence="1" id="KW-1133">Transmembrane helix</keyword>
<dbReference type="InterPro" id="IPR011990">
    <property type="entry name" value="TPR-like_helical_dom_sf"/>
</dbReference>
<comment type="caution">
    <text evidence="2">The sequence shown here is derived from an EMBL/GenBank/DDBJ whole genome shotgun (WGS) entry which is preliminary data.</text>
</comment>
<evidence type="ECO:0000313" key="3">
    <source>
        <dbReference type="Proteomes" id="UP000029391"/>
    </source>
</evidence>
<dbReference type="Proteomes" id="UP000029391">
    <property type="component" value="Unassembled WGS sequence"/>
</dbReference>
<keyword evidence="1" id="KW-0812">Transmembrane</keyword>
<protein>
    <submittedName>
        <fullName evidence="2">Uncharacterized protein</fullName>
    </submittedName>
</protein>
<proteinExistence type="predicted"/>
<organism evidence="2 3">
    <name type="scientific">Arenimonas composti TR7-09 = DSM 18010</name>
    <dbReference type="NCBI Taxonomy" id="1121013"/>
    <lineage>
        <taxon>Bacteria</taxon>
        <taxon>Pseudomonadati</taxon>
        <taxon>Pseudomonadota</taxon>
        <taxon>Gammaproteobacteria</taxon>
        <taxon>Lysobacterales</taxon>
        <taxon>Lysobacteraceae</taxon>
        <taxon>Arenimonas</taxon>
    </lineage>
</organism>
<dbReference type="Pfam" id="PF14559">
    <property type="entry name" value="TPR_19"/>
    <property type="match status" value="1"/>
</dbReference>
<reference evidence="2 3" key="1">
    <citation type="submission" date="2013-09" db="EMBL/GenBank/DDBJ databases">
        <title>Genome sequencing of Arenimonas composti.</title>
        <authorList>
            <person name="Chen F."/>
            <person name="Wang G."/>
        </authorList>
    </citation>
    <scope>NUCLEOTIDE SEQUENCE [LARGE SCALE GENOMIC DNA]</scope>
    <source>
        <strain evidence="2 3">TR7-09</strain>
    </source>
</reference>
<sequence length="142" mass="15982">MDTGALLQELVLIRWLLLFTAVAAAVGALAFLVIAVNVVGMAREVRTMRRSEFRRAEMETLLASGHSRAAKSSALDWIVEQPHSAEAHWALAKAHAQLGELTEAKQVLDDLRRLAPDEDYRIDAWLDRLDSEFQERRPRPVP</sequence>
<dbReference type="Gene3D" id="1.25.40.10">
    <property type="entry name" value="Tetratricopeptide repeat domain"/>
    <property type="match status" value="1"/>
</dbReference>
<dbReference type="EMBL" id="AWXU01000020">
    <property type="protein sequence ID" value="KFN50320.1"/>
    <property type="molecule type" value="Genomic_DNA"/>
</dbReference>
<evidence type="ECO:0000256" key="1">
    <source>
        <dbReference type="SAM" id="Phobius"/>
    </source>
</evidence>
<name>A0A091C115_9GAMM</name>
<dbReference type="OrthoDB" id="6024247at2"/>
<evidence type="ECO:0000313" key="2">
    <source>
        <dbReference type="EMBL" id="KFN50320.1"/>
    </source>
</evidence>
<accession>A0A091C115</accession>
<keyword evidence="1" id="KW-0472">Membrane</keyword>
<dbReference type="AlphaFoldDB" id="A0A091C115"/>
<keyword evidence="3" id="KW-1185">Reference proteome</keyword>